<keyword evidence="1" id="KW-0812">Transmembrane</keyword>
<proteinExistence type="predicted"/>
<sequence>MVSAVGSAFALIEVIYIVLQIAKANPANGAYQFVQRMADPLALFFPGLFTFSEPDLTVMANYGAAAVFWVIVSGLIARALA</sequence>
<organism evidence="2 3">
    <name type="scientific">Nocardia stercoris</name>
    <dbReference type="NCBI Taxonomy" id="2483361"/>
    <lineage>
        <taxon>Bacteria</taxon>
        <taxon>Bacillati</taxon>
        <taxon>Actinomycetota</taxon>
        <taxon>Actinomycetes</taxon>
        <taxon>Mycobacteriales</taxon>
        <taxon>Nocardiaceae</taxon>
        <taxon>Nocardia</taxon>
    </lineage>
</organism>
<evidence type="ECO:0000256" key="1">
    <source>
        <dbReference type="SAM" id="Phobius"/>
    </source>
</evidence>
<dbReference type="AlphaFoldDB" id="A0A3M2KZW9"/>
<dbReference type="Proteomes" id="UP000279275">
    <property type="component" value="Unassembled WGS sequence"/>
</dbReference>
<keyword evidence="1" id="KW-1133">Transmembrane helix</keyword>
<gene>
    <name evidence="2" type="ORF">EBN03_23055</name>
</gene>
<dbReference type="OrthoDB" id="4557882at2"/>
<keyword evidence="1" id="KW-0472">Membrane</keyword>
<name>A0A3M2KZW9_9NOCA</name>
<evidence type="ECO:0008006" key="4">
    <source>
        <dbReference type="Google" id="ProtNLM"/>
    </source>
</evidence>
<keyword evidence="3" id="KW-1185">Reference proteome</keyword>
<evidence type="ECO:0000313" key="3">
    <source>
        <dbReference type="Proteomes" id="UP000279275"/>
    </source>
</evidence>
<accession>A0A3M2KZW9</accession>
<dbReference type="EMBL" id="RFFH01000011">
    <property type="protein sequence ID" value="RMI30216.1"/>
    <property type="molecule type" value="Genomic_DNA"/>
</dbReference>
<protein>
    <recommendedName>
        <fullName evidence="4">YggT family protein</fullName>
    </recommendedName>
</protein>
<comment type="caution">
    <text evidence="2">The sequence shown here is derived from an EMBL/GenBank/DDBJ whole genome shotgun (WGS) entry which is preliminary data.</text>
</comment>
<feature type="transmembrane region" description="Helical" evidence="1">
    <location>
        <begin position="59"/>
        <end position="80"/>
    </location>
</feature>
<evidence type="ECO:0000313" key="2">
    <source>
        <dbReference type="EMBL" id="RMI30216.1"/>
    </source>
</evidence>
<reference evidence="2 3" key="1">
    <citation type="submission" date="2018-10" db="EMBL/GenBank/DDBJ databases">
        <title>Isolation from cow dung.</title>
        <authorList>
            <person name="Ling L."/>
        </authorList>
    </citation>
    <scope>NUCLEOTIDE SEQUENCE [LARGE SCALE GENOMIC DNA]</scope>
    <source>
        <strain evidence="2 3">NEAU-LL90</strain>
    </source>
</reference>